<comment type="similarity">
    <text evidence="2">Belongs to the bacterial solute-binding protein 2 family.</text>
</comment>
<reference evidence="11" key="1">
    <citation type="submission" date="2016-06" db="EMBL/GenBank/DDBJ databases">
        <title>Draft genome sequence of Desulfoplanes formicivorans strain Pf12B.</title>
        <authorList>
            <person name="Watanabe M."/>
            <person name="Kojima H."/>
            <person name="Fukui M."/>
        </authorList>
    </citation>
    <scope>NUCLEOTIDE SEQUENCE [LARGE SCALE GENOMIC DNA]</scope>
    <source>
        <strain evidence="11">Pf12B</strain>
    </source>
</reference>
<evidence type="ECO:0000256" key="4">
    <source>
        <dbReference type="ARBA" id="ARBA00014452"/>
    </source>
</evidence>
<dbReference type="PANTHER" id="PTHR30036:SF7">
    <property type="entry name" value="ABC TRANSPORTER PERIPLASMIC-BINDING PROTEIN YPHF"/>
    <property type="match status" value="1"/>
</dbReference>
<dbReference type="InterPro" id="IPR030159">
    <property type="entry name" value="LsrB"/>
</dbReference>
<dbReference type="EMBL" id="BDFE01000017">
    <property type="protein sequence ID" value="GAU09343.1"/>
    <property type="molecule type" value="Genomic_DNA"/>
</dbReference>
<evidence type="ECO:0000256" key="6">
    <source>
        <dbReference type="ARBA" id="ARBA00022764"/>
    </source>
</evidence>
<feature type="chain" id="PRO_5008262358" description="Autoinducer 2-binding protein LsrB" evidence="8">
    <location>
        <begin position="30"/>
        <end position="335"/>
    </location>
</feature>
<keyword evidence="6" id="KW-0574">Periplasm</keyword>
<evidence type="ECO:0000256" key="2">
    <source>
        <dbReference type="ARBA" id="ARBA00007639"/>
    </source>
</evidence>
<dbReference type="AlphaFoldDB" id="A0A194AJ36"/>
<dbReference type="InterPro" id="IPR025997">
    <property type="entry name" value="SBP_2_dom"/>
</dbReference>
<dbReference type="PANTHER" id="PTHR30036">
    <property type="entry name" value="D-XYLOSE-BINDING PERIPLASMIC PROTEIN"/>
    <property type="match status" value="1"/>
</dbReference>
<dbReference type="InterPro" id="IPR028082">
    <property type="entry name" value="Peripla_BP_I"/>
</dbReference>
<dbReference type="GO" id="GO:0030246">
    <property type="term" value="F:carbohydrate binding"/>
    <property type="evidence" value="ECO:0007669"/>
    <property type="project" value="TreeGrafter"/>
</dbReference>
<dbReference type="Gene3D" id="3.40.50.2300">
    <property type="match status" value="2"/>
</dbReference>
<dbReference type="GO" id="GO:0030288">
    <property type="term" value="C:outer membrane-bounded periplasmic space"/>
    <property type="evidence" value="ECO:0007669"/>
    <property type="project" value="TreeGrafter"/>
</dbReference>
<dbReference type="RefSeq" id="WP_176724235.1">
    <property type="nucleotide sequence ID" value="NZ_BDFE01000017.1"/>
</dbReference>
<gene>
    <name evidence="10" type="ORF">DPF_2066</name>
</gene>
<dbReference type="GO" id="GO:0043190">
    <property type="term" value="C:ATP-binding cassette (ABC) transporter complex"/>
    <property type="evidence" value="ECO:0007669"/>
    <property type="project" value="InterPro"/>
</dbReference>
<comment type="subunit">
    <text evidence="3">The complex is composed of two ATP-binding proteins (LsrA), two transmembrane proteins (LsrC and LsrD) and a solute-binding protein (LsrB).</text>
</comment>
<organism evidence="10 11">
    <name type="scientific">Desulfoplanes formicivorans</name>
    <dbReference type="NCBI Taxonomy" id="1592317"/>
    <lineage>
        <taxon>Bacteria</taxon>
        <taxon>Pseudomonadati</taxon>
        <taxon>Thermodesulfobacteriota</taxon>
        <taxon>Desulfovibrionia</taxon>
        <taxon>Desulfovibrionales</taxon>
        <taxon>Desulfoplanaceae</taxon>
        <taxon>Desulfoplanes</taxon>
    </lineage>
</organism>
<evidence type="ECO:0000256" key="3">
    <source>
        <dbReference type="ARBA" id="ARBA00011262"/>
    </source>
</evidence>
<dbReference type="CDD" id="cd20003">
    <property type="entry name" value="PBP1_LsrB_Quorum_Sensing"/>
    <property type="match status" value="1"/>
</dbReference>
<feature type="signal peptide" evidence="8">
    <location>
        <begin position="1"/>
        <end position="29"/>
    </location>
</feature>
<comment type="subcellular location">
    <subcellularLocation>
        <location evidence="1">Cell envelope</location>
    </subcellularLocation>
</comment>
<keyword evidence="11" id="KW-1185">Reference proteome</keyword>
<evidence type="ECO:0000256" key="1">
    <source>
        <dbReference type="ARBA" id="ARBA00004196"/>
    </source>
</evidence>
<evidence type="ECO:0000259" key="9">
    <source>
        <dbReference type="Pfam" id="PF13407"/>
    </source>
</evidence>
<dbReference type="SUPFAM" id="SSF53822">
    <property type="entry name" value="Periplasmic binding protein-like I"/>
    <property type="match status" value="1"/>
</dbReference>
<protein>
    <recommendedName>
        <fullName evidence="4">Autoinducer 2-binding protein LsrB</fullName>
    </recommendedName>
</protein>
<evidence type="ECO:0000256" key="5">
    <source>
        <dbReference type="ARBA" id="ARBA00022729"/>
    </source>
</evidence>
<sequence length="335" mass="36669">MHPWSTHRPFCVIFLLCILLAADPSEVLAQQTVTIVIMPKIVGIPYYVSVKRDGVDKAAAELPDARVIWIGPSQPLVQRQIRLIEKILPLRPDVIAVAANDAQKIQPILKKAASQGCHIMSWDADTGFREIFVNLVDYQKFGHNLVKTLVQQMGPRGQIAIVTTSFAAPNQSRWIEAIRQTIATSYPDISIATIRPAGENTENAMRITKGIIRDFPAIKGIIALGAPNLPGAAQALASLQREQAIALTGNSTPNIMKPYVKNGIVKRFWAWDVPNHGYLSVYTAYNLARGRIAAGKPFAAGKLGTFVPQKDSRGLFIIPGDPISFDAENINEASF</sequence>
<keyword evidence="5 8" id="KW-0732">Signal</keyword>
<evidence type="ECO:0000313" key="11">
    <source>
        <dbReference type="Proteomes" id="UP000095200"/>
    </source>
</evidence>
<dbReference type="InterPro" id="IPR050555">
    <property type="entry name" value="Bact_Solute-Bind_Prot2"/>
</dbReference>
<proteinExistence type="inferred from homology"/>
<evidence type="ECO:0000256" key="7">
    <source>
        <dbReference type="ARBA" id="ARBA00025060"/>
    </source>
</evidence>
<accession>A0A194AJ36</accession>
<comment type="caution">
    <text evidence="10">The sequence shown here is derived from an EMBL/GenBank/DDBJ whole genome shotgun (WGS) entry which is preliminary data.</text>
</comment>
<evidence type="ECO:0000313" key="10">
    <source>
        <dbReference type="EMBL" id="GAU09343.1"/>
    </source>
</evidence>
<dbReference type="STRING" id="1592317.DPF_2066"/>
<evidence type="ECO:0000256" key="8">
    <source>
        <dbReference type="SAM" id="SignalP"/>
    </source>
</evidence>
<comment type="function">
    <text evidence="7">Part of the ABC transporter complex LsrABCD involved in autoinducer 2 (AI-2) import. Binds AI-2 and delivers it to the LsrC and LsrD permeases.</text>
</comment>
<dbReference type="Pfam" id="PF13407">
    <property type="entry name" value="Peripla_BP_4"/>
    <property type="match status" value="1"/>
</dbReference>
<feature type="domain" description="Periplasmic binding protein" evidence="9">
    <location>
        <begin position="35"/>
        <end position="291"/>
    </location>
</feature>
<dbReference type="Proteomes" id="UP000095200">
    <property type="component" value="Unassembled WGS sequence"/>
</dbReference>
<name>A0A194AJ36_9BACT</name>